<organism evidence="1 2">
    <name type="scientific">Moritella marina ATCC 15381</name>
    <dbReference type="NCBI Taxonomy" id="1202962"/>
    <lineage>
        <taxon>Bacteria</taxon>
        <taxon>Pseudomonadati</taxon>
        <taxon>Pseudomonadota</taxon>
        <taxon>Gammaproteobacteria</taxon>
        <taxon>Alteromonadales</taxon>
        <taxon>Moritellaceae</taxon>
        <taxon>Moritella</taxon>
    </lineage>
</organism>
<dbReference type="RefSeq" id="WP_019440995.1">
    <property type="nucleotide sequence ID" value="NZ_ALOE01000012.1"/>
</dbReference>
<protein>
    <submittedName>
        <fullName evidence="1">Uncharacterized protein</fullName>
    </submittedName>
</protein>
<dbReference type="InterPro" id="IPR015797">
    <property type="entry name" value="NUDIX_hydrolase-like_dom_sf"/>
</dbReference>
<dbReference type="GO" id="GO:0003824">
    <property type="term" value="F:catalytic activity"/>
    <property type="evidence" value="ECO:0007669"/>
    <property type="project" value="UniProtKB-ARBA"/>
</dbReference>
<dbReference type="Gene3D" id="3.90.79.10">
    <property type="entry name" value="Nucleoside Triphosphate Pyrophosphohydrolase"/>
    <property type="match status" value="1"/>
</dbReference>
<evidence type="ECO:0000313" key="2">
    <source>
        <dbReference type="Proteomes" id="UP000327424"/>
    </source>
</evidence>
<name>A0A5J6WIC7_MORMI</name>
<dbReference type="SUPFAM" id="SSF55811">
    <property type="entry name" value="Nudix"/>
    <property type="match status" value="1"/>
</dbReference>
<keyword evidence="2" id="KW-1185">Reference proteome</keyword>
<reference evidence="1 2" key="1">
    <citation type="submission" date="2019-09" db="EMBL/GenBank/DDBJ databases">
        <title>Hybrid Assembly of the complete Genome of the Deep-Sea Bacterium Moritella marina from long Nanopore and Illumina reads.</title>
        <authorList>
            <person name="Magin S."/>
            <person name="Georgoulis A."/>
            <person name="Papadimitriou K."/>
            <person name="Iliakis G."/>
            <person name="Vorgias C.E."/>
        </authorList>
    </citation>
    <scope>NUCLEOTIDE SEQUENCE [LARGE SCALE GENOMIC DNA]</scope>
    <source>
        <strain evidence="1 2">MP-1</strain>
    </source>
</reference>
<dbReference type="OrthoDB" id="6398375at2"/>
<evidence type="ECO:0000313" key="1">
    <source>
        <dbReference type="EMBL" id="QFI36940.1"/>
    </source>
</evidence>
<sequence>MKHQEHIISVFADVAAPSIRLIDSETVNIESKDVVIMQRALLETNPQFRQLIPYVVVKQGDKYLAYERAKSGGESRLHNLFSIGIGGHVDAVDAVYDDKGVFQLTDTLRTGMYRELHEELGLTEADFLGMTTIGYLSKDVTPVDEVHLGIVLVAEVHADLVITSKEDALNLAGFLAADELAKLNLESWSETVVDHLTA</sequence>
<accession>A0A5J6WIC7</accession>
<dbReference type="AlphaFoldDB" id="A0A5J6WIC7"/>
<dbReference type="KEGG" id="mmaa:FR932_03400"/>
<dbReference type="Proteomes" id="UP000327424">
    <property type="component" value="Chromosome"/>
</dbReference>
<gene>
    <name evidence="1" type="ORF">FR932_03400</name>
</gene>
<dbReference type="EMBL" id="CP044399">
    <property type="protein sequence ID" value="QFI36940.1"/>
    <property type="molecule type" value="Genomic_DNA"/>
</dbReference>
<proteinExistence type="predicted"/>